<dbReference type="InterPro" id="IPR025676">
    <property type="entry name" value="Clr5_dom"/>
</dbReference>
<accession>A0A8H6FI61</accession>
<dbReference type="PANTHER" id="PTHR38788:SF3">
    <property type="entry name" value="CLR5 DOMAIN-CONTAINING PROTEIN"/>
    <property type="match status" value="1"/>
</dbReference>
<dbReference type="InterPro" id="IPR011990">
    <property type="entry name" value="TPR-like_helical_dom_sf"/>
</dbReference>
<dbReference type="RefSeq" id="XP_037156613.1">
    <property type="nucleotide sequence ID" value="XM_037297978.1"/>
</dbReference>
<organism evidence="2 3">
    <name type="scientific">Letharia lupina</name>
    <dbReference type="NCBI Taxonomy" id="560253"/>
    <lineage>
        <taxon>Eukaryota</taxon>
        <taxon>Fungi</taxon>
        <taxon>Dikarya</taxon>
        <taxon>Ascomycota</taxon>
        <taxon>Pezizomycotina</taxon>
        <taxon>Lecanoromycetes</taxon>
        <taxon>OSLEUM clade</taxon>
        <taxon>Lecanoromycetidae</taxon>
        <taxon>Lecanorales</taxon>
        <taxon>Lecanorineae</taxon>
        <taxon>Parmeliaceae</taxon>
        <taxon>Letharia</taxon>
    </lineage>
</organism>
<dbReference type="Gene3D" id="1.25.40.10">
    <property type="entry name" value="Tetratricopeptide repeat domain"/>
    <property type="match status" value="1"/>
</dbReference>
<reference evidence="2 3" key="1">
    <citation type="journal article" date="2020" name="Genomics">
        <title>Complete, high-quality genomes from long-read metagenomic sequencing of two wolf lichen thalli reveals enigmatic genome architecture.</title>
        <authorList>
            <person name="McKenzie S.K."/>
            <person name="Walston R.F."/>
            <person name="Allen J.L."/>
        </authorList>
    </citation>
    <scope>NUCLEOTIDE SEQUENCE [LARGE SCALE GENOMIC DNA]</scope>
    <source>
        <strain evidence="2">WasteWater1</strain>
    </source>
</reference>
<dbReference type="AlphaFoldDB" id="A0A8H6FI61"/>
<name>A0A8H6FI61_9LECA</name>
<evidence type="ECO:0000259" key="1">
    <source>
        <dbReference type="Pfam" id="PF14420"/>
    </source>
</evidence>
<dbReference type="PANTHER" id="PTHR38788">
    <property type="entry name" value="CLR5 DOMAIN-CONTAINING PROTEIN"/>
    <property type="match status" value="1"/>
</dbReference>
<dbReference type="EMBL" id="JACCJB010000003">
    <property type="protein sequence ID" value="KAF6228971.1"/>
    <property type="molecule type" value="Genomic_DNA"/>
</dbReference>
<dbReference type="GeneID" id="59335484"/>
<evidence type="ECO:0000313" key="2">
    <source>
        <dbReference type="EMBL" id="KAF6228971.1"/>
    </source>
</evidence>
<dbReference type="Proteomes" id="UP000593566">
    <property type="component" value="Unassembled WGS sequence"/>
</dbReference>
<comment type="caution">
    <text evidence="2">The sequence shown here is derived from an EMBL/GenBank/DDBJ whole genome shotgun (WGS) entry which is preliminary data.</text>
</comment>
<feature type="domain" description="Clr5" evidence="1">
    <location>
        <begin position="76"/>
        <end position="128"/>
    </location>
</feature>
<sequence length="543" mass="62422">MASKPYSSNELGSLVAMAGANPIHANSLSFPDHQSASYQFAPTFQPDPLATTLHFPNDVSAPITAPVTERSGWAAKQVWARHQALIKQLYLYEKRPLAEVMRLMESQHGFRATVRMYKTHIKQWGLDKKNKDFEMRAVVRKNKQRADQGKGSIIRIRGQLRDFAEVVRYWNRRGISIDDIIARRTASPTPEAVECFTPVPSPILTPEVLAIPERMFRCIRDYFEGSFESGTWVRTEPLFHCVTTKDKENADGYLEELIRQCQLACLLFSRSLFQEAGQTLIAATAKIKQILSAELPRSLIELFRLINYVRRHKRDEMALIILRQFSALGKVLLGSEHPLSRICEWLDSTSPSGFDDTVVRCMESIVDQFERFVGPMHWSTLCARLNYIVVASPEGNAGIQMRQNLLDECEKTLRPHDPRILLVRGYMAENYFDEGYFVEARTLSQENIACSQHVQRTNERFHHENNNLYRVALCQHALGEVDLGIATLHKVIDLAVSRFGSQDWMLRRFLLSLEDWYLEQGRWSFAAQARDWREKILESIDVD</sequence>
<gene>
    <name evidence="2" type="ORF">HO133_007084</name>
</gene>
<keyword evidence="3" id="KW-1185">Reference proteome</keyword>
<proteinExistence type="predicted"/>
<evidence type="ECO:0000313" key="3">
    <source>
        <dbReference type="Proteomes" id="UP000593566"/>
    </source>
</evidence>
<protein>
    <recommendedName>
        <fullName evidence="1">Clr5 domain-containing protein</fullName>
    </recommendedName>
</protein>
<dbReference type="Pfam" id="PF14420">
    <property type="entry name" value="Clr5"/>
    <property type="match status" value="1"/>
</dbReference>